<comment type="caution">
    <text evidence="2">The sequence shown here is derived from an EMBL/GenBank/DDBJ whole genome shotgun (WGS) entry which is preliminary data.</text>
</comment>
<protein>
    <submittedName>
        <fullName evidence="2">Uncharacterized protein</fullName>
    </submittedName>
</protein>
<sequence length="105" mass="12034">MLTKIKTKPITWQQVNAFRRGKDNLLRFKEGLDVENALLMSMDRLVPTHNMLKFELGCSSKNPQDVPVLLSGEQNTETTIHTGSPKLHNNRLENVAWSNKSQFKQ</sequence>
<reference evidence="2 3" key="1">
    <citation type="submission" date="2021-07" db="EMBL/GenBank/DDBJ databases">
        <authorList>
            <person name="Palmer J.M."/>
        </authorList>
    </citation>
    <scope>NUCLEOTIDE SEQUENCE [LARGE SCALE GENOMIC DNA]</scope>
    <source>
        <strain evidence="2 3">AT_MEX2019</strain>
        <tissue evidence="2">Muscle</tissue>
    </source>
</reference>
<feature type="compositionally biased region" description="Polar residues" evidence="1">
    <location>
        <begin position="96"/>
        <end position="105"/>
    </location>
</feature>
<accession>A0ABU7C9Z8</accession>
<name>A0ABU7C9Z8_9TELE</name>
<gene>
    <name evidence="2" type="ORF">ATANTOWER_029057</name>
</gene>
<proteinExistence type="predicted"/>
<evidence type="ECO:0000256" key="1">
    <source>
        <dbReference type="SAM" id="MobiDB-lite"/>
    </source>
</evidence>
<evidence type="ECO:0000313" key="2">
    <source>
        <dbReference type="EMBL" id="MED6259713.1"/>
    </source>
</evidence>
<keyword evidence="3" id="KW-1185">Reference proteome</keyword>
<dbReference type="Proteomes" id="UP001345963">
    <property type="component" value="Unassembled WGS sequence"/>
</dbReference>
<organism evidence="2 3">
    <name type="scientific">Ataeniobius toweri</name>
    <dbReference type="NCBI Taxonomy" id="208326"/>
    <lineage>
        <taxon>Eukaryota</taxon>
        <taxon>Metazoa</taxon>
        <taxon>Chordata</taxon>
        <taxon>Craniata</taxon>
        <taxon>Vertebrata</taxon>
        <taxon>Euteleostomi</taxon>
        <taxon>Actinopterygii</taxon>
        <taxon>Neopterygii</taxon>
        <taxon>Teleostei</taxon>
        <taxon>Neoteleostei</taxon>
        <taxon>Acanthomorphata</taxon>
        <taxon>Ovalentaria</taxon>
        <taxon>Atherinomorphae</taxon>
        <taxon>Cyprinodontiformes</taxon>
        <taxon>Goodeidae</taxon>
        <taxon>Ataeniobius</taxon>
    </lineage>
</organism>
<dbReference type="EMBL" id="JAHUTI010086103">
    <property type="protein sequence ID" value="MED6259713.1"/>
    <property type="molecule type" value="Genomic_DNA"/>
</dbReference>
<evidence type="ECO:0000313" key="3">
    <source>
        <dbReference type="Proteomes" id="UP001345963"/>
    </source>
</evidence>
<feature type="region of interest" description="Disordered" evidence="1">
    <location>
        <begin position="78"/>
        <end position="105"/>
    </location>
</feature>